<reference evidence="2 3" key="1">
    <citation type="submission" date="2020-04" db="EMBL/GenBank/DDBJ databases">
        <title>Perkinsus chesapeaki whole genome sequence.</title>
        <authorList>
            <person name="Bogema D.R."/>
        </authorList>
    </citation>
    <scope>NUCLEOTIDE SEQUENCE [LARGE SCALE GENOMIC DNA]</scope>
    <source>
        <strain evidence="2">ATCC PRA-425</strain>
    </source>
</reference>
<accession>A0A7J6LPG6</accession>
<feature type="region of interest" description="Disordered" evidence="1">
    <location>
        <begin position="1"/>
        <end position="29"/>
    </location>
</feature>
<sequence length="234" mass="26183">MSSDIHRPGASELRSRDVMQGGAGDDSPITVASSFRSSLSARGASNRTILTSNELDDLCVQTVLERYPHHNVTGGIEPFEEKYQWDTQDVWPTLSAFGACMRPASSSACSENESHSSIRLHSSPPSVSGTRTLADIETILNQLDRPVEPRRMRDSVEPPPKDSAVGMSLEGVRFLEALSAKRIQRSWRAYMKRQEITKMYERTAERCRQMVEATLLQTAMQNSRQIEKELLALK</sequence>
<dbReference type="Proteomes" id="UP000591131">
    <property type="component" value="Unassembled WGS sequence"/>
</dbReference>
<dbReference type="EMBL" id="JAAPAO010000388">
    <property type="protein sequence ID" value="KAF4661179.1"/>
    <property type="molecule type" value="Genomic_DNA"/>
</dbReference>
<evidence type="ECO:0000256" key="1">
    <source>
        <dbReference type="SAM" id="MobiDB-lite"/>
    </source>
</evidence>
<proteinExistence type="predicted"/>
<comment type="caution">
    <text evidence="2">The sequence shown here is derived from an EMBL/GenBank/DDBJ whole genome shotgun (WGS) entry which is preliminary data.</text>
</comment>
<evidence type="ECO:0000313" key="3">
    <source>
        <dbReference type="Proteomes" id="UP000591131"/>
    </source>
</evidence>
<dbReference type="PROSITE" id="PS50096">
    <property type="entry name" value="IQ"/>
    <property type="match status" value="1"/>
</dbReference>
<name>A0A7J6LPG6_PERCH</name>
<keyword evidence="3" id="KW-1185">Reference proteome</keyword>
<dbReference type="AlphaFoldDB" id="A0A7J6LPG6"/>
<gene>
    <name evidence="2" type="ORF">FOL47_006798</name>
</gene>
<organism evidence="2 3">
    <name type="scientific">Perkinsus chesapeaki</name>
    <name type="common">Clam parasite</name>
    <name type="synonym">Perkinsus andrewsi</name>
    <dbReference type="NCBI Taxonomy" id="330153"/>
    <lineage>
        <taxon>Eukaryota</taxon>
        <taxon>Sar</taxon>
        <taxon>Alveolata</taxon>
        <taxon>Perkinsozoa</taxon>
        <taxon>Perkinsea</taxon>
        <taxon>Perkinsida</taxon>
        <taxon>Perkinsidae</taxon>
        <taxon>Perkinsus</taxon>
    </lineage>
</organism>
<feature type="compositionally biased region" description="Basic and acidic residues" evidence="1">
    <location>
        <begin position="1"/>
        <end position="17"/>
    </location>
</feature>
<evidence type="ECO:0000313" key="2">
    <source>
        <dbReference type="EMBL" id="KAF4661179.1"/>
    </source>
</evidence>
<feature type="non-terminal residue" evidence="2">
    <location>
        <position position="234"/>
    </location>
</feature>
<protein>
    <submittedName>
        <fullName evidence="2">Uncharacterized protein</fullName>
    </submittedName>
</protein>